<organism evidence="2 3">
    <name type="scientific">Paracoccus haeundaensis</name>
    <dbReference type="NCBI Taxonomy" id="225362"/>
    <lineage>
        <taxon>Bacteria</taxon>
        <taxon>Pseudomonadati</taxon>
        <taxon>Pseudomonadota</taxon>
        <taxon>Alphaproteobacteria</taxon>
        <taxon>Rhodobacterales</taxon>
        <taxon>Paracoccaceae</taxon>
        <taxon>Paracoccus</taxon>
    </lineage>
</organism>
<feature type="compositionally biased region" description="Gly residues" evidence="1">
    <location>
        <begin position="35"/>
        <end position="46"/>
    </location>
</feature>
<feature type="region of interest" description="Disordered" evidence="1">
    <location>
        <begin position="29"/>
        <end position="72"/>
    </location>
</feature>
<gene>
    <name evidence="2" type="ORF">FHD67_14625</name>
</gene>
<protein>
    <submittedName>
        <fullName evidence="2">Uncharacterized protein</fullName>
    </submittedName>
</protein>
<sequence length="72" mass="7985">MNANQLISMFTRLVARRAMTWGINKGLGTLSRGKTGSGKTGFGKSGLGKRRSDAQMQDLARKMRTLSRLTRR</sequence>
<reference evidence="2 3" key="1">
    <citation type="submission" date="2019-06" db="EMBL/GenBank/DDBJ databases">
        <authorList>
            <person name="Li J."/>
        </authorList>
    </citation>
    <scope>NUCLEOTIDE SEQUENCE [LARGE SCALE GENOMIC DNA]</scope>
    <source>
        <strain evidence="2 3">CGMCC 1.8012</strain>
    </source>
</reference>
<accession>A0A5C4R3M6</accession>
<dbReference type="AlphaFoldDB" id="A0A5C4R3M6"/>
<proteinExistence type="predicted"/>
<evidence type="ECO:0000313" key="3">
    <source>
        <dbReference type="Proteomes" id="UP000304880"/>
    </source>
</evidence>
<dbReference type="Proteomes" id="UP000304880">
    <property type="component" value="Unassembled WGS sequence"/>
</dbReference>
<evidence type="ECO:0000256" key="1">
    <source>
        <dbReference type="SAM" id="MobiDB-lite"/>
    </source>
</evidence>
<comment type="caution">
    <text evidence="2">The sequence shown here is derived from an EMBL/GenBank/DDBJ whole genome shotgun (WGS) entry which is preliminary data.</text>
</comment>
<dbReference type="RefSeq" id="WP_139599124.1">
    <property type="nucleotide sequence ID" value="NZ_VDDC01000027.1"/>
</dbReference>
<evidence type="ECO:0000313" key="2">
    <source>
        <dbReference type="EMBL" id="TNH38562.1"/>
    </source>
</evidence>
<feature type="compositionally biased region" description="Basic residues" evidence="1">
    <location>
        <begin position="62"/>
        <end position="72"/>
    </location>
</feature>
<dbReference type="EMBL" id="VDDC01000027">
    <property type="protein sequence ID" value="TNH38562.1"/>
    <property type="molecule type" value="Genomic_DNA"/>
</dbReference>
<name>A0A5C4R3M6_9RHOB</name>
<keyword evidence="3" id="KW-1185">Reference proteome</keyword>